<comment type="caution">
    <text evidence="3">The sequence shown here is derived from an EMBL/GenBank/DDBJ whole genome shotgun (WGS) entry which is preliminary data.</text>
</comment>
<sequence length="878" mass="101617">MKRILITTLFVSFSIYVWAQKKPLDHTLYSKWTRVDDIKISNNGNYVLYYFGSDNHASMIVQDIKRPDWQKEIPNVDTWKATFTEDSQFVIFTQNQDTLCIMTLKTGDIERIPQVKSFTLNHQSLVYQLNSQDQILTIRNLQTGIQRKYTDIDDYFCNNDGKVILLQKKTDNKIHNAHELQWLNVETNTINTIWKGEKAYNSIFNAISDECSFIEKKGDGDNTLWLYKQGDEKATVLVNDQTAGMEKGMLLNNSAPKFSKDGNFIFFQLISPPPAIDEKLDDNTKTVNVWHYNDKIIQRDQLNDLTNYYQAVIQKTNGRVIRLTNENESIASNFDNNNIDENILIKTNFNYDSDWLRDARSSLYLFNIKNDTRKVVNKNMTLDNGALSKSYVLYYDAGKQQYFTYNIRTGNTVNISKSIKEPLYDVEGDHPRVPSYYAPKSFIWLENDNAVVIYDRYDIWQIDPLGIRSPINITNGYGRKNHIIFRIIETKWNIDKYLKGGSLILSAFNLDSKENGFYSIDADKKKNPLQLSMGNHLDYVDLISPNSQLLYDFLPVKARDTNAYIIRRSSVTDAPNFFYTKDFKDYIQISHNQPQKEYNWMTSELVKWKLPDGKAAEGILYKPENFDPNKKYPIIFFLYERVANELNYWYDFEQSSGDMNIPYFVSNGYIVFRPDIYYKVGEPGASAYNSVMSAFEYLSHKPWIDMHHAGLQGHSFGGYEVNYLITATHSFTAAASASGPTDLCSIYSLSSYSRNMTETYQGRIGGTPWNKLNLYLKNSPFFQANKVTTPLLLMVGKNDSSVPPQQGIEYFWALRRLKKQVWLLEYENGGHQGGGMDYTIRLGQFFDHYLKDSIAPVWMTNGIKARLKGVDSGFEKRK</sequence>
<evidence type="ECO:0000259" key="2">
    <source>
        <dbReference type="Pfam" id="PF00326"/>
    </source>
</evidence>
<evidence type="ECO:0000313" key="3">
    <source>
        <dbReference type="EMBL" id="MVT41447.1"/>
    </source>
</evidence>
<feature type="domain" description="Peptidase S9 prolyl oligopeptidase catalytic" evidence="2">
    <location>
        <begin position="684"/>
        <end position="852"/>
    </location>
</feature>
<dbReference type="SUPFAM" id="SSF53474">
    <property type="entry name" value="alpha/beta-Hydrolases"/>
    <property type="match status" value="1"/>
</dbReference>
<dbReference type="GO" id="GO:0004252">
    <property type="term" value="F:serine-type endopeptidase activity"/>
    <property type="evidence" value="ECO:0007669"/>
    <property type="project" value="TreeGrafter"/>
</dbReference>
<dbReference type="AlphaFoldDB" id="A0A6N8J885"/>
<dbReference type="Gene3D" id="3.40.50.1820">
    <property type="entry name" value="alpha/beta hydrolase"/>
    <property type="match status" value="1"/>
</dbReference>
<dbReference type="SUPFAM" id="SSF82171">
    <property type="entry name" value="DPP6 N-terminal domain-like"/>
    <property type="match status" value="1"/>
</dbReference>
<protein>
    <submittedName>
        <fullName evidence="3">Prolyl oligopeptidase family serine peptidase</fullName>
    </submittedName>
</protein>
<keyword evidence="4" id="KW-1185">Reference proteome</keyword>
<dbReference type="InterPro" id="IPR001375">
    <property type="entry name" value="Peptidase_S9_cat"/>
</dbReference>
<dbReference type="Proteomes" id="UP000468388">
    <property type="component" value="Unassembled WGS sequence"/>
</dbReference>
<dbReference type="EMBL" id="WRXO01000003">
    <property type="protein sequence ID" value="MVT41447.1"/>
    <property type="molecule type" value="Genomic_DNA"/>
</dbReference>
<dbReference type="PANTHER" id="PTHR42776:SF4">
    <property type="entry name" value="ACYLAMINO-ACID-RELEASING ENZYME"/>
    <property type="match status" value="1"/>
</dbReference>
<organism evidence="3 4">
    <name type="scientific">Chitinophaga oryziterrae</name>
    <dbReference type="NCBI Taxonomy" id="1031224"/>
    <lineage>
        <taxon>Bacteria</taxon>
        <taxon>Pseudomonadati</taxon>
        <taxon>Bacteroidota</taxon>
        <taxon>Chitinophagia</taxon>
        <taxon>Chitinophagales</taxon>
        <taxon>Chitinophagaceae</taxon>
        <taxon>Chitinophaga</taxon>
    </lineage>
</organism>
<accession>A0A6N8J885</accession>
<evidence type="ECO:0000313" key="4">
    <source>
        <dbReference type="Proteomes" id="UP000468388"/>
    </source>
</evidence>
<dbReference type="PANTHER" id="PTHR42776">
    <property type="entry name" value="SERINE PEPTIDASE S9 FAMILY MEMBER"/>
    <property type="match status" value="1"/>
</dbReference>
<name>A0A6N8J885_9BACT</name>
<dbReference type="Pfam" id="PF00326">
    <property type="entry name" value="Peptidase_S9"/>
    <property type="match status" value="1"/>
</dbReference>
<gene>
    <name evidence="3" type="ORF">GO495_12695</name>
</gene>
<reference evidence="3 4" key="1">
    <citation type="submission" date="2019-12" db="EMBL/GenBank/DDBJ databases">
        <title>The draft genomic sequence of strain Chitinophaga oryziterrae JCM 16595.</title>
        <authorList>
            <person name="Zhang X."/>
        </authorList>
    </citation>
    <scope>NUCLEOTIDE SEQUENCE [LARGE SCALE GENOMIC DNA]</scope>
    <source>
        <strain evidence="3 4">JCM 16595</strain>
    </source>
</reference>
<dbReference type="InterPro" id="IPR029058">
    <property type="entry name" value="AB_hydrolase_fold"/>
</dbReference>
<keyword evidence="1" id="KW-0378">Hydrolase</keyword>
<proteinExistence type="predicted"/>
<dbReference type="GO" id="GO:0006508">
    <property type="term" value="P:proteolysis"/>
    <property type="evidence" value="ECO:0007669"/>
    <property type="project" value="InterPro"/>
</dbReference>
<evidence type="ECO:0000256" key="1">
    <source>
        <dbReference type="ARBA" id="ARBA00022801"/>
    </source>
</evidence>
<dbReference type="OrthoDB" id="9812921at2"/>